<keyword evidence="2" id="KW-1185">Reference proteome</keyword>
<gene>
    <name evidence="1" type="ORF">K504DRAFT_486611</name>
</gene>
<dbReference type="OrthoDB" id="4338954at2759"/>
<protein>
    <submittedName>
        <fullName evidence="1">Uncharacterized protein</fullName>
    </submittedName>
</protein>
<dbReference type="EMBL" id="MU005764">
    <property type="protein sequence ID" value="KAF2714794.1"/>
    <property type="molecule type" value="Genomic_DNA"/>
</dbReference>
<proteinExistence type="predicted"/>
<reference evidence="1" key="1">
    <citation type="journal article" date="2020" name="Stud. Mycol.">
        <title>101 Dothideomycetes genomes: a test case for predicting lifestyles and emergence of pathogens.</title>
        <authorList>
            <person name="Haridas S."/>
            <person name="Albert R."/>
            <person name="Binder M."/>
            <person name="Bloem J."/>
            <person name="Labutti K."/>
            <person name="Salamov A."/>
            <person name="Andreopoulos B."/>
            <person name="Baker S."/>
            <person name="Barry K."/>
            <person name="Bills G."/>
            <person name="Bluhm B."/>
            <person name="Cannon C."/>
            <person name="Castanera R."/>
            <person name="Culley D."/>
            <person name="Daum C."/>
            <person name="Ezra D."/>
            <person name="Gonzalez J."/>
            <person name="Henrissat B."/>
            <person name="Kuo A."/>
            <person name="Liang C."/>
            <person name="Lipzen A."/>
            <person name="Lutzoni F."/>
            <person name="Magnuson J."/>
            <person name="Mondo S."/>
            <person name="Nolan M."/>
            <person name="Ohm R."/>
            <person name="Pangilinan J."/>
            <person name="Park H.-J."/>
            <person name="Ramirez L."/>
            <person name="Alfaro M."/>
            <person name="Sun H."/>
            <person name="Tritt A."/>
            <person name="Yoshinaga Y."/>
            <person name="Zwiers L.-H."/>
            <person name="Turgeon B."/>
            <person name="Goodwin S."/>
            <person name="Spatafora J."/>
            <person name="Crous P."/>
            <person name="Grigoriev I."/>
        </authorList>
    </citation>
    <scope>NUCLEOTIDE SEQUENCE</scope>
    <source>
        <strain evidence="1">CBS 279.74</strain>
    </source>
</reference>
<evidence type="ECO:0000313" key="1">
    <source>
        <dbReference type="EMBL" id="KAF2714794.1"/>
    </source>
</evidence>
<accession>A0A6G1KPL4</accession>
<name>A0A6G1KPL4_9PLEO</name>
<evidence type="ECO:0000313" key="2">
    <source>
        <dbReference type="Proteomes" id="UP000799428"/>
    </source>
</evidence>
<sequence length="184" mass="20927">MPLRIPPQVRQQLFSTSSRARTTMPANFHSYKPTPAQFPLHTTSAARLGSIGRWYLPTMALITVGMSYYLPTTLFPPIETPPGPRTVKLEAANRQIGFAVSNSLEEHNHKQHQEPSQEERNMMLLELYGERNSLEDMERALSGHGVVETRAVGQSERNKMMDEAYGERKSLKDLERALEVYEVQ</sequence>
<organism evidence="1 2">
    <name type="scientific">Pleomassaria siparia CBS 279.74</name>
    <dbReference type="NCBI Taxonomy" id="1314801"/>
    <lineage>
        <taxon>Eukaryota</taxon>
        <taxon>Fungi</taxon>
        <taxon>Dikarya</taxon>
        <taxon>Ascomycota</taxon>
        <taxon>Pezizomycotina</taxon>
        <taxon>Dothideomycetes</taxon>
        <taxon>Pleosporomycetidae</taxon>
        <taxon>Pleosporales</taxon>
        <taxon>Pleomassariaceae</taxon>
        <taxon>Pleomassaria</taxon>
    </lineage>
</organism>
<dbReference type="AlphaFoldDB" id="A0A6G1KPL4"/>
<dbReference type="Proteomes" id="UP000799428">
    <property type="component" value="Unassembled WGS sequence"/>
</dbReference>